<dbReference type="WBParaSite" id="Pan_g6341.t1">
    <property type="protein sequence ID" value="Pan_g6341.t1"/>
    <property type="gene ID" value="Pan_g6341"/>
</dbReference>
<name>A0A7E4W1N2_PANRE</name>
<feature type="region of interest" description="Disordered" evidence="1">
    <location>
        <begin position="26"/>
        <end position="130"/>
    </location>
</feature>
<reference evidence="4" key="2">
    <citation type="submission" date="2020-10" db="UniProtKB">
        <authorList>
            <consortium name="WormBaseParasite"/>
        </authorList>
    </citation>
    <scope>IDENTIFICATION</scope>
</reference>
<keyword evidence="2" id="KW-0732">Signal</keyword>
<evidence type="ECO:0000256" key="1">
    <source>
        <dbReference type="SAM" id="MobiDB-lite"/>
    </source>
</evidence>
<organism evidence="3 4">
    <name type="scientific">Panagrellus redivivus</name>
    <name type="common">Microworm</name>
    <dbReference type="NCBI Taxonomy" id="6233"/>
    <lineage>
        <taxon>Eukaryota</taxon>
        <taxon>Metazoa</taxon>
        <taxon>Ecdysozoa</taxon>
        <taxon>Nematoda</taxon>
        <taxon>Chromadorea</taxon>
        <taxon>Rhabditida</taxon>
        <taxon>Tylenchina</taxon>
        <taxon>Panagrolaimomorpha</taxon>
        <taxon>Panagrolaimoidea</taxon>
        <taxon>Panagrolaimidae</taxon>
        <taxon>Panagrellus</taxon>
    </lineage>
</organism>
<proteinExistence type="predicted"/>
<feature type="compositionally biased region" description="Acidic residues" evidence="1">
    <location>
        <begin position="30"/>
        <end position="39"/>
    </location>
</feature>
<feature type="region of interest" description="Disordered" evidence="1">
    <location>
        <begin position="230"/>
        <end position="249"/>
    </location>
</feature>
<accession>A0A7E4W1N2</accession>
<reference evidence="3" key="1">
    <citation type="journal article" date="2013" name="Genetics">
        <title>The draft genome and transcriptome of Panagrellus redivivus are shaped by the harsh demands of a free-living lifestyle.</title>
        <authorList>
            <person name="Srinivasan J."/>
            <person name="Dillman A.R."/>
            <person name="Macchietto M.G."/>
            <person name="Heikkinen L."/>
            <person name="Lakso M."/>
            <person name="Fracchia K.M."/>
            <person name="Antoshechkin I."/>
            <person name="Mortazavi A."/>
            <person name="Wong G."/>
            <person name="Sternberg P.W."/>
        </authorList>
    </citation>
    <scope>NUCLEOTIDE SEQUENCE [LARGE SCALE GENOMIC DNA]</scope>
    <source>
        <strain evidence="3">MT8872</strain>
    </source>
</reference>
<evidence type="ECO:0000313" key="4">
    <source>
        <dbReference type="WBParaSite" id="Pan_g6341.t1"/>
    </source>
</evidence>
<feature type="compositionally biased region" description="Basic residues" evidence="1">
    <location>
        <begin position="45"/>
        <end position="62"/>
    </location>
</feature>
<feature type="chain" id="PRO_5029014534" evidence="2">
    <location>
        <begin position="20"/>
        <end position="249"/>
    </location>
</feature>
<dbReference type="Proteomes" id="UP000492821">
    <property type="component" value="Unassembled WGS sequence"/>
</dbReference>
<keyword evidence="3" id="KW-1185">Reference proteome</keyword>
<evidence type="ECO:0000313" key="3">
    <source>
        <dbReference type="Proteomes" id="UP000492821"/>
    </source>
</evidence>
<feature type="signal peptide" evidence="2">
    <location>
        <begin position="1"/>
        <end position="19"/>
    </location>
</feature>
<evidence type="ECO:0000256" key="2">
    <source>
        <dbReference type="SAM" id="SignalP"/>
    </source>
</evidence>
<protein>
    <submittedName>
        <fullName evidence="4">ARF7EP_C domain-containing protein</fullName>
    </submittedName>
</protein>
<feature type="compositionally biased region" description="Basic residues" evidence="1">
    <location>
        <begin position="72"/>
        <end position="97"/>
    </location>
</feature>
<sequence>MKLFYVLCSLCFAVVAVAAIEGKNSTLSPDEIDADDDGYEERRIGVRKTKKTKPTTKRHPPPTKKPNPPPHTTKKPVHPTTTTKKHVPSTTTTKKHLPSTTTTTKHPNPPPTKSTHPPRSTTKRPLITRKSRELCTQSILAQLNPTKSCKKGCLITCAKNSANTVGRCAVCRDECCEDNCQGYDCIPVSLITDAINTVLQAYETFKPDPTTQGEGYTEPPVDYEQTTVEEATTTVEEPTEVPEVVENRK</sequence>
<dbReference type="AlphaFoldDB" id="A0A7E4W1N2"/>